<dbReference type="EMBL" id="UYWX01022647">
    <property type="protein sequence ID" value="VDM35955.1"/>
    <property type="molecule type" value="Genomic_DNA"/>
</dbReference>
<evidence type="ECO:0000313" key="1">
    <source>
        <dbReference type="EMBL" id="VDM35955.1"/>
    </source>
</evidence>
<dbReference type="STRING" id="6205.A0A0R3XBR5"/>
<organism evidence="3">
    <name type="scientific">Hydatigena taeniaeformis</name>
    <name type="common">Feline tapeworm</name>
    <name type="synonym">Taenia taeniaeformis</name>
    <dbReference type="NCBI Taxonomy" id="6205"/>
    <lineage>
        <taxon>Eukaryota</taxon>
        <taxon>Metazoa</taxon>
        <taxon>Spiralia</taxon>
        <taxon>Lophotrochozoa</taxon>
        <taxon>Platyhelminthes</taxon>
        <taxon>Cestoda</taxon>
        <taxon>Eucestoda</taxon>
        <taxon>Cyclophyllidea</taxon>
        <taxon>Taeniidae</taxon>
        <taxon>Hydatigera</taxon>
    </lineage>
</organism>
<protein>
    <submittedName>
        <fullName evidence="3">GLTSCR1 domain-containing protein</fullName>
    </submittedName>
</protein>
<keyword evidence="2" id="KW-1185">Reference proteome</keyword>
<accession>A0A0R3XBR5</accession>
<proteinExistence type="predicted"/>
<sequence>MPSHERDIYERKAQVIKRRMEEQETQQKARLQEQEKFMQVHHHDLVSHGDPHNVTIGTGMSTTINQAPVQLQTPGTAQPSAQSSSLSVSTPHHAAAAAMQFYQATPGAPGTPSVIQLMHTTTTPSTAANGAVGAASMQPRPGMMESPLVAGATVLTNAMSHAPVLATTGGQQVVYQFAGQQAPGLAAPTASPSLSLSFISCLGIVNSTVVEGNHTTVVNGSSGGTVAAVSQPVTATTIQAQTASPAATVAAPPRAPSPLFVSVPPRTSRVLHSEIYQRYIDRLRRNTPCLSEWKKQISVTIESLPPMTQQQQQQLASNFLDTPQLHSHHGTIVDALWSLRDNLLKDSLNIRTRILGVEEL</sequence>
<gene>
    <name evidence="1" type="ORF">TTAC_LOCUS10975</name>
</gene>
<dbReference type="OrthoDB" id="10009055at2759"/>
<reference evidence="3" key="1">
    <citation type="submission" date="2017-02" db="UniProtKB">
        <authorList>
            <consortium name="WormBaseParasite"/>
        </authorList>
    </citation>
    <scope>IDENTIFICATION</scope>
</reference>
<dbReference type="WBParaSite" id="TTAC_0001099201-mRNA-1">
    <property type="protein sequence ID" value="TTAC_0001099201-mRNA-1"/>
    <property type="gene ID" value="TTAC_0001099201"/>
</dbReference>
<dbReference type="Proteomes" id="UP000274429">
    <property type="component" value="Unassembled WGS sequence"/>
</dbReference>
<evidence type="ECO:0000313" key="2">
    <source>
        <dbReference type="Proteomes" id="UP000274429"/>
    </source>
</evidence>
<dbReference type="AlphaFoldDB" id="A0A0R3XBR5"/>
<reference evidence="1 2" key="2">
    <citation type="submission" date="2018-11" db="EMBL/GenBank/DDBJ databases">
        <authorList>
            <consortium name="Pathogen Informatics"/>
        </authorList>
    </citation>
    <scope>NUCLEOTIDE SEQUENCE [LARGE SCALE GENOMIC DNA]</scope>
</reference>
<evidence type="ECO:0000313" key="3">
    <source>
        <dbReference type="WBParaSite" id="TTAC_0001099201-mRNA-1"/>
    </source>
</evidence>
<name>A0A0R3XBR5_HYDTA</name>